<dbReference type="Pfam" id="PF03428">
    <property type="entry name" value="RP-C"/>
    <property type="match status" value="1"/>
</dbReference>
<evidence type="ECO:0000259" key="2">
    <source>
        <dbReference type="Pfam" id="PF03428"/>
    </source>
</evidence>
<evidence type="ECO:0000256" key="1">
    <source>
        <dbReference type="SAM" id="MobiDB-lite"/>
    </source>
</evidence>
<dbReference type="OrthoDB" id="7488837at2"/>
<dbReference type="Pfam" id="PF11800">
    <property type="entry name" value="RP-C_C"/>
    <property type="match status" value="1"/>
</dbReference>
<dbReference type="Proteomes" id="UP000248916">
    <property type="component" value="Unassembled WGS sequence"/>
</dbReference>
<dbReference type="EMBL" id="QKZL01000014">
    <property type="protein sequence ID" value="PZX14306.1"/>
    <property type="molecule type" value="Genomic_DNA"/>
</dbReference>
<dbReference type="InterPro" id="IPR021760">
    <property type="entry name" value="RepC_C"/>
</dbReference>
<evidence type="ECO:0000259" key="3">
    <source>
        <dbReference type="Pfam" id="PF11800"/>
    </source>
</evidence>
<gene>
    <name evidence="4" type="ORF">LX81_02889</name>
</gene>
<name>A0A2W7NM89_9RHOB</name>
<organism evidence="4 5">
    <name type="scientific">Palleronia aestuarii</name>
    <dbReference type="NCBI Taxonomy" id="568105"/>
    <lineage>
        <taxon>Bacteria</taxon>
        <taxon>Pseudomonadati</taxon>
        <taxon>Pseudomonadota</taxon>
        <taxon>Alphaproteobacteria</taxon>
        <taxon>Rhodobacterales</taxon>
        <taxon>Roseobacteraceae</taxon>
        <taxon>Palleronia</taxon>
    </lineage>
</organism>
<feature type="domain" description="Plasmid replication protein C N-terminal" evidence="2">
    <location>
        <begin position="10"/>
        <end position="147"/>
    </location>
</feature>
<keyword evidence="5" id="KW-1185">Reference proteome</keyword>
<evidence type="ECO:0000313" key="4">
    <source>
        <dbReference type="EMBL" id="PZX14306.1"/>
    </source>
</evidence>
<evidence type="ECO:0000313" key="5">
    <source>
        <dbReference type="Proteomes" id="UP000248916"/>
    </source>
</evidence>
<feature type="domain" description="Plasmid replication protein C C-terminal" evidence="3">
    <location>
        <begin position="269"/>
        <end position="355"/>
    </location>
</feature>
<comment type="caution">
    <text evidence="4">The sequence shown here is derived from an EMBL/GenBank/DDBJ whole genome shotgun (WGS) entry which is preliminary data.</text>
</comment>
<feature type="region of interest" description="Disordered" evidence="1">
    <location>
        <begin position="216"/>
        <end position="243"/>
    </location>
</feature>
<accession>A0A2W7NM89</accession>
<proteinExistence type="predicted"/>
<sequence>MNPEQPDRHDQRKALYRAAKDVTYVLKLRPGLKALLDVLIDHIPNGAPRPVSPAAMQRLADKLGCEDRAIRYRIARLVRLGLVTNRCLANGRRHVQRARTGTIVHVAGIDLSPLLDTAWDWADRAADKKDAYARRARLRFQISEKRGALVRAFRGEEMPADLEALWSGLPRDIAKLGLAALEVLVDKVDRLISVTLADQKSFAGQPEECDRAYITDQGQSESCNPAMPAGKRAQEKPPRQTPRCGLEHVSLRQAVMAAPDDWRIEMERHGRSSWHILAGIAYQRARALGVSPSAWALAQNAVGTNGAAIIVMMADAKSHARGGPVRSVGGWVRRMAERAEKGTATLHRALFGLLHEEAVPC</sequence>
<protein>
    <submittedName>
        <fullName evidence="4">Replication protein C-like</fullName>
    </submittedName>
</protein>
<reference evidence="4 5" key="1">
    <citation type="submission" date="2018-06" db="EMBL/GenBank/DDBJ databases">
        <title>Genomic Encyclopedia of Archaeal and Bacterial Type Strains, Phase II (KMG-II): from individual species to whole genera.</title>
        <authorList>
            <person name="Goeker M."/>
        </authorList>
    </citation>
    <scope>NUCLEOTIDE SEQUENCE [LARGE SCALE GENOMIC DNA]</scope>
    <source>
        <strain evidence="4 5">DSM 22009</strain>
    </source>
</reference>
<dbReference type="AlphaFoldDB" id="A0A2W7NM89"/>
<dbReference type="RefSeq" id="WP_111537995.1">
    <property type="nucleotide sequence ID" value="NZ_QKZL01000014.1"/>
</dbReference>
<dbReference type="InterPro" id="IPR005090">
    <property type="entry name" value="RepC_N"/>
</dbReference>